<accession>A0A922F5Z3</accession>
<dbReference type="AlphaFoldDB" id="A0A922F5Z3"/>
<proteinExistence type="predicted"/>
<evidence type="ECO:0000313" key="2">
    <source>
        <dbReference type="Proteomes" id="UP000811246"/>
    </source>
</evidence>
<name>A0A922F5Z3_CARIL</name>
<evidence type="ECO:0000313" key="1">
    <source>
        <dbReference type="EMBL" id="KAG6716641.1"/>
    </source>
</evidence>
<comment type="caution">
    <text evidence="1">The sequence shown here is derived from an EMBL/GenBank/DDBJ whole genome shotgun (WGS) entry which is preliminary data.</text>
</comment>
<gene>
    <name evidence="1" type="ORF">I3842_04G059200</name>
</gene>
<organism evidence="1 2">
    <name type="scientific">Carya illinoinensis</name>
    <name type="common">Pecan</name>
    <dbReference type="NCBI Taxonomy" id="32201"/>
    <lineage>
        <taxon>Eukaryota</taxon>
        <taxon>Viridiplantae</taxon>
        <taxon>Streptophyta</taxon>
        <taxon>Embryophyta</taxon>
        <taxon>Tracheophyta</taxon>
        <taxon>Spermatophyta</taxon>
        <taxon>Magnoliopsida</taxon>
        <taxon>eudicotyledons</taxon>
        <taxon>Gunneridae</taxon>
        <taxon>Pentapetalae</taxon>
        <taxon>rosids</taxon>
        <taxon>fabids</taxon>
        <taxon>Fagales</taxon>
        <taxon>Juglandaceae</taxon>
        <taxon>Carya</taxon>
    </lineage>
</organism>
<protein>
    <submittedName>
        <fullName evidence="1">Uncharacterized protein</fullName>
    </submittedName>
</protein>
<dbReference type="EMBL" id="CM031828">
    <property type="protein sequence ID" value="KAG6716641.1"/>
    <property type="molecule type" value="Genomic_DNA"/>
</dbReference>
<reference evidence="1" key="1">
    <citation type="submission" date="2021-01" db="EMBL/GenBank/DDBJ databases">
        <authorList>
            <person name="Lovell J.T."/>
            <person name="Bentley N."/>
            <person name="Bhattarai G."/>
            <person name="Jenkins J.W."/>
            <person name="Sreedasyam A."/>
            <person name="Alarcon Y."/>
            <person name="Bock C."/>
            <person name="Boston L."/>
            <person name="Carlson J."/>
            <person name="Cervantes K."/>
            <person name="Clermont K."/>
            <person name="Krom N."/>
            <person name="Kubenka K."/>
            <person name="Mamidi S."/>
            <person name="Mattison C."/>
            <person name="Monteros M."/>
            <person name="Pisani C."/>
            <person name="Plott C."/>
            <person name="Rajasekar S."/>
            <person name="Rhein H.S."/>
            <person name="Rohla C."/>
            <person name="Song M."/>
            <person name="Hilaire R.S."/>
            <person name="Shu S."/>
            <person name="Wells L."/>
            <person name="Wang X."/>
            <person name="Webber J."/>
            <person name="Heerema R.J."/>
            <person name="Klein P."/>
            <person name="Conner P."/>
            <person name="Grauke L."/>
            <person name="Grimwood J."/>
            <person name="Schmutz J."/>
            <person name="Randall J.J."/>
        </authorList>
    </citation>
    <scope>NUCLEOTIDE SEQUENCE</scope>
    <source>
        <tissue evidence="1">Leaf</tissue>
    </source>
</reference>
<sequence>MVPRSNPRLVNQILKLQVLVSQSDSWHWMFEKSRLYTMRSGYKQLQIVKIQLAGVGVVVRDCHGDVLAACSKSENEVSSP</sequence>
<dbReference type="Proteomes" id="UP000811246">
    <property type="component" value="Chromosome 4"/>
</dbReference>